<dbReference type="STRING" id="483219.LILAB_01550"/>
<dbReference type="InterPro" id="IPR050324">
    <property type="entry name" value="CDP-alcohol_PTase-I"/>
</dbReference>
<evidence type="ECO:0000256" key="15">
    <source>
        <dbReference type="RuleBase" id="RU003750"/>
    </source>
</evidence>
<name>F8CCI7_MYXFH</name>
<feature type="transmembrane region" description="Helical" evidence="16">
    <location>
        <begin position="7"/>
        <end position="27"/>
    </location>
</feature>
<evidence type="ECO:0000256" key="5">
    <source>
        <dbReference type="ARBA" id="ARBA00017171"/>
    </source>
</evidence>
<dbReference type="PROSITE" id="PS00379">
    <property type="entry name" value="CDP_ALCOHOL_P_TRANSF"/>
    <property type="match status" value="1"/>
</dbReference>
<evidence type="ECO:0000313" key="18">
    <source>
        <dbReference type="Proteomes" id="UP000000488"/>
    </source>
</evidence>
<evidence type="ECO:0000256" key="12">
    <source>
        <dbReference type="ARBA" id="ARBA00023209"/>
    </source>
</evidence>
<sequence>MMKLRKLMFVLPNLFTVTSIFCGFYAITLCTGDVAPVQLYQAALAIFFAMFFDGFDGRVARLTKTQSDFGVQLDSLADVISFGAAPSLLVYKWALEPLGFVGLFIAFSFAACGALRLARFNVLAARNPHGGGGSFFVGLPIPVAAGMLVSVIISHHAATQGEPLAEGAIVPMAVAVAGLALLMVSTVRYRTFKDTRPNRKSALAFMLVVVGGTVIATQFHPAWVLVACCGAYLALGLVESAVLVRSRLAARKVAAPCAVAAVAVATVIDDEDEEEAESTPGSDGPAYL</sequence>
<keyword evidence="8 16" id="KW-0812">Transmembrane</keyword>
<dbReference type="GO" id="GO:0003882">
    <property type="term" value="F:CDP-diacylglycerol-serine O-phosphatidyltransferase activity"/>
    <property type="evidence" value="ECO:0007669"/>
    <property type="project" value="UniProtKB-EC"/>
</dbReference>
<reference evidence="17 18" key="1">
    <citation type="journal article" date="2011" name="J. Bacteriol.">
        <title>Genome sequence of the halotolerant marine bacterium Myxococcus fulvus HW-1.</title>
        <authorList>
            <person name="Li Z.F."/>
            <person name="Li X."/>
            <person name="Liu H."/>
            <person name="Liu X."/>
            <person name="Han K."/>
            <person name="Wu Z.H."/>
            <person name="Hu W."/>
            <person name="Li F.F."/>
            <person name="Li Y.Z."/>
        </authorList>
    </citation>
    <scope>NUCLEOTIDE SEQUENCE [LARGE SCALE GENOMIC DNA]</scope>
    <source>
        <strain evidence="18">ATCC BAA-855 / HW-1</strain>
    </source>
</reference>
<keyword evidence="11 16" id="KW-0472">Membrane</keyword>
<protein>
    <recommendedName>
        <fullName evidence="5">CDP-diacylglycerol--serine O-phosphatidyltransferase</fullName>
        <ecNumber evidence="4">2.7.8.8</ecNumber>
    </recommendedName>
    <alternativeName>
        <fullName evidence="14">Phosphatidylserine synthase</fullName>
    </alternativeName>
</protein>
<gene>
    <name evidence="17" type="ordered locus">LILAB_01550</name>
</gene>
<dbReference type="InterPro" id="IPR043130">
    <property type="entry name" value="CDP-OH_PTrfase_TM_dom"/>
</dbReference>
<evidence type="ECO:0000256" key="2">
    <source>
        <dbReference type="ARBA" id="ARBA00004127"/>
    </source>
</evidence>
<comment type="subcellular location">
    <subcellularLocation>
        <location evidence="2">Endomembrane system</location>
        <topology evidence="2">Multi-pass membrane protein</topology>
    </subcellularLocation>
</comment>
<keyword evidence="13" id="KW-1208">Phospholipid metabolism</keyword>
<evidence type="ECO:0000256" key="16">
    <source>
        <dbReference type="SAM" id="Phobius"/>
    </source>
</evidence>
<evidence type="ECO:0000313" key="17">
    <source>
        <dbReference type="EMBL" id="AEI62241.1"/>
    </source>
</evidence>
<evidence type="ECO:0000256" key="1">
    <source>
        <dbReference type="ARBA" id="ARBA00000287"/>
    </source>
</evidence>
<keyword evidence="7 15" id="KW-0808">Transferase</keyword>
<comment type="catalytic activity">
    <reaction evidence="1">
        <text>a CDP-1,2-diacyl-sn-glycerol + L-serine = a 1,2-diacyl-sn-glycero-3-phospho-L-serine + CMP + H(+)</text>
        <dbReference type="Rhea" id="RHEA:16913"/>
        <dbReference type="ChEBI" id="CHEBI:15378"/>
        <dbReference type="ChEBI" id="CHEBI:33384"/>
        <dbReference type="ChEBI" id="CHEBI:57262"/>
        <dbReference type="ChEBI" id="CHEBI:58332"/>
        <dbReference type="ChEBI" id="CHEBI:60377"/>
        <dbReference type="EC" id="2.7.8.8"/>
    </reaction>
</comment>
<evidence type="ECO:0000256" key="8">
    <source>
        <dbReference type="ARBA" id="ARBA00022692"/>
    </source>
</evidence>
<evidence type="ECO:0000256" key="7">
    <source>
        <dbReference type="ARBA" id="ARBA00022679"/>
    </source>
</evidence>
<dbReference type="EMBL" id="CP002830">
    <property type="protein sequence ID" value="AEI62241.1"/>
    <property type="molecule type" value="Genomic_DNA"/>
</dbReference>
<dbReference type="PANTHER" id="PTHR14269">
    <property type="entry name" value="CDP-DIACYLGLYCEROL--GLYCEROL-3-PHOSPHATE 3-PHOSPHATIDYLTRANSFERASE-RELATED"/>
    <property type="match status" value="1"/>
</dbReference>
<accession>F8CCI7</accession>
<dbReference type="Gene3D" id="1.20.120.1760">
    <property type="match status" value="1"/>
</dbReference>
<dbReference type="HOGENOM" id="CLU_049944_2_0_7"/>
<comment type="similarity">
    <text evidence="3 15">Belongs to the CDP-alcohol phosphatidyltransferase class-I family.</text>
</comment>
<feature type="transmembrane region" description="Helical" evidence="16">
    <location>
        <begin position="100"/>
        <end position="118"/>
    </location>
</feature>
<keyword evidence="12" id="KW-0594">Phospholipid biosynthesis</keyword>
<dbReference type="eggNOG" id="COG1183">
    <property type="taxonomic scope" value="Bacteria"/>
</dbReference>
<feature type="transmembrane region" description="Helical" evidence="16">
    <location>
        <begin position="223"/>
        <end position="244"/>
    </location>
</feature>
<feature type="transmembrane region" description="Helical" evidence="16">
    <location>
        <begin position="168"/>
        <end position="189"/>
    </location>
</feature>
<dbReference type="InterPro" id="IPR004533">
    <property type="entry name" value="CDP-diaglyc--ser_O-PTrfase"/>
</dbReference>
<keyword evidence="10" id="KW-0443">Lipid metabolism</keyword>
<dbReference type="Proteomes" id="UP000000488">
    <property type="component" value="Chromosome"/>
</dbReference>
<feature type="transmembrane region" description="Helical" evidence="16">
    <location>
        <begin position="130"/>
        <end position="153"/>
    </location>
</feature>
<dbReference type="GO" id="GO:0016020">
    <property type="term" value="C:membrane"/>
    <property type="evidence" value="ECO:0007669"/>
    <property type="project" value="InterPro"/>
</dbReference>
<dbReference type="KEGG" id="mfu:LILAB_01550"/>
<feature type="transmembrane region" description="Helical" evidence="16">
    <location>
        <begin position="201"/>
        <end position="217"/>
    </location>
</feature>
<evidence type="ECO:0000256" key="11">
    <source>
        <dbReference type="ARBA" id="ARBA00023136"/>
    </source>
</evidence>
<evidence type="ECO:0000256" key="4">
    <source>
        <dbReference type="ARBA" id="ARBA00013174"/>
    </source>
</evidence>
<dbReference type="GO" id="GO:0008654">
    <property type="term" value="P:phospholipid biosynthetic process"/>
    <property type="evidence" value="ECO:0007669"/>
    <property type="project" value="UniProtKB-KW"/>
</dbReference>
<evidence type="ECO:0000256" key="10">
    <source>
        <dbReference type="ARBA" id="ARBA00023098"/>
    </source>
</evidence>
<dbReference type="InterPro" id="IPR000462">
    <property type="entry name" value="CDP-OH_P_trans"/>
</dbReference>
<proteinExistence type="inferred from homology"/>
<evidence type="ECO:0000256" key="14">
    <source>
        <dbReference type="ARBA" id="ARBA00032361"/>
    </source>
</evidence>
<dbReference type="AlphaFoldDB" id="F8CCI7"/>
<keyword evidence="9 16" id="KW-1133">Transmembrane helix</keyword>
<dbReference type="PANTHER" id="PTHR14269:SF61">
    <property type="entry name" value="CDP-DIACYLGLYCEROL--SERINE O-PHOSPHATIDYLTRANSFERASE"/>
    <property type="match status" value="1"/>
</dbReference>
<evidence type="ECO:0000256" key="3">
    <source>
        <dbReference type="ARBA" id="ARBA00010441"/>
    </source>
</evidence>
<organism evidence="17 18">
    <name type="scientific">Myxococcus fulvus (strain ATCC BAA-855 / HW-1)</name>
    <dbReference type="NCBI Taxonomy" id="483219"/>
    <lineage>
        <taxon>Bacteria</taxon>
        <taxon>Pseudomonadati</taxon>
        <taxon>Myxococcota</taxon>
        <taxon>Myxococcia</taxon>
        <taxon>Myxococcales</taxon>
        <taxon>Cystobacterineae</taxon>
        <taxon>Myxococcaceae</taxon>
        <taxon>Myxococcus</taxon>
    </lineage>
</organism>
<dbReference type="Pfam" id="PF01066">
    <property type="entry name" value="CDP-OH_P_transf"/>
    <property type="match status" value="1"/>
</dbReference>
<dbReference type="EC" id="2.7.8.8" evidence="4"/>
<dbReference type="InterPro" id="IPR048254">
    <property type="entry name" value="CDP_ALCOHOL_P_TRANSF_CS"/>
</dbReference>
<dbReference type="NCBIfam" id="TIGR00473">
    <property type="entry name" value="pssA"/>
    <property type="match status" value="1"/>
</dbReference>
<keyword evidence="6" id="KW-0444">Lipid biosynthesis</keyword>
<evidence type="ECO:0000256" key="6">
    <source>
        <dbReference type="ARBA" id="ARBA00022516"/>
    </source>
</evidence>
<evidence type="ECO:0000256" key="13">
    <source>
        <dbReference type="ARBA" id="ARBA00023264"/>
    </source>
</evidence>
<evidence type="ECO:0000256" key="9">
    <source>
        <dbReference type="ARBA" id="ARBA00022989"/>
    </source>
</evidence>
<dbReference type="GO" id="GO:0012505">
    <property type="term" value="C:endomembrane system"/>
    <property type="evidence" value="ECO:0007669"/>
    <property type="project" value="UniProtKB-SubCell"/>
</dbReference>